<evidence type="ECO:0000313" key="10">
    <source>
        <dbReference type="EMBL" id="SEM72635.1"/>
    </source>
</evidence>
<keyword evidence="11" id="KW-1185">Reference proteome</keyword>
<feature type="active site" description="Nucleophile" evidence="7">
    <location>
        <position position="198"/>
    </location>
</feature>
<feature type="active site" description="Proton donor" evidence="7">
    <location>
        <position position="222"/>
    </location>
</feature>
<evidence type="ECO:0000256" key="1">
    <source>
        <dbReference type="ARBA" id="ARBA00001913"/>
    </source>
</evidence>
<gene>
    <name evidence="10" type="ORF">SAMN04489760_13917</name>
</gene>
<reference evidence="10 11" key="1">
    <citation type="submission" date="2016-10" db="EMBL/GenBank/DDBJ databases">
        <authorList>
            <person name="de Groot N.N."/>
        </authorList>
    </citation>
    <scope>NUCLEOTIDE SEQUENCE [LARGE SCALE GENOMIC DNA]</scope>
    <source>
        <strain evidence="10 11">DSM 8423</strain>
    </source>
</reference>
<dbReference type="InterPro" id="IPR017853">
    <property type="entry name" value="GH"/>
</dbReference>
<dbReference type="Gene3D" id="3.20.20.80">
    <property type="entry name" value="Glycosidases"/>
    <property type="match status" value="1"/>
</dbReference>
<dbReference type="InterPro" id="IPR015237">
    <property type="entry name" value="Alpha-amylase_C_pro"/>
</dbReference>
<dbReference type="SUPFAM" id="SSF51445">
    <property type="entry name" value="(Trans)glycosidases"/>
    <property type="match status" value="1"/>
</dbReference>
<dbReference type="PIRSF" id="PIRSF001021">
    <property type="entry name" value="Alph-amls_thrmst"/>
    <property type="match status" value="1"/>
</dbReference>
<feature type="binding site" evidence="8">
    <location>
        <position position="104"/>
    </location>
    <ligand>
        <name>Ca(2+)</name>
        <dbReference type="ChEBI" id="CHEBI:29108"/>
        <label>1</label>
    </ligand>
</feature>
<protein>
    <submittedName>
        <fullName evidence="10">Alpha-amylase</fullName>
    </submittedName>
</protein>
<evidence type="ECO:0000256" key="4">
    <source>
        <dbReference type="ARBA" id="ARBA00022801"/>
    </source>
</evidence>
<evidence type="ECO:0000313" key="11">
    <source>
        <dbReference type="Proteomes" id="UP000198744"/>
    </source>
</evidence>
<keyword evidence="6" id="KW-0326">Glycosidase</keyword>
<evidence type="ECO:0000256" key="3">
    <source>
        <dbReference type="ARBA" id="ARBA00022723"/>
    </source>
</evidence>
<dbReference type="AlphaFoldDB" id="A0A1H8API2"/>
<keyword evidence="3 8" id="KW-0479">Metal-binding</keyword>
<keyword evidence="8" id="KW-0106">Calcium</keyword>
<accession>A0A1H8API2</accession>
<keyword evidence="4" id="KW-0378">Hydrolase</keyword>
<organism evidence="10 11">
    <name type="scientific">Syntrophus gentianae</name>
    <dbReference type="NCBI Taxonomy" id="43775"/>
    <lineage>
        <taxon>Bacteria</taxon>
        <taxon>Pseudomonadati</taxon>
        <taxon>Thermodesulfobacteriota</taxon>
        <taxon>Syntrophia</taxon>
        <taxon>Syntrophales</taxon>
        <taxon>Syntrophaceae</taxon>
        <taxon>Syntrophus</taxon>
    </lineage>
</organism>
<dbReference type="InterPro" id="IPR013780">
    <property type="entry name" value="Glyco_hydro_b"/>
</dbReference>
<dbReference type="EMBL" id="FOBS01000039">
    <property type="protein sequence ID" value="SEM72635.1"/>
    <property type="molecule type" value="Genomic_DNA"/>
</dbReference>
<dbReference type="GO" id="GO:0005509">
    <property type="term" value="F:calcium ion binding"/>
    <property type="evidence" value="ECO:0007669"/>
    <property type="project" value="InterPro"/>
</dbReference>
<dbReference type="InterPro" id="IPR006047">
    <property type="entry name" value="GH13_cat_dom"/>
</dbReference>
<evidence type="ECO:0000259" key="9">
    <source>
        <dbReference type="SMART" id="SM00642"/>
    </source>
</evidence>
<dbReference type="Pfam" id="PF00128">
    <property type="entry name" value="Alpha-amylase"/>
    <property type="match status" value="1"/>
</dbReference>
<dbReference type="SMART" id="SM00642">
    <property type="entry name" value="Aamy"/>
    <property type="match status" value="1"/>
</dbReference>
<name>A0A1H8API2_9BACT</name>
<comment type="similarity">
    <text evidence="2">Belongs to the glycosyl hydrolase 13 family.</text>
</comment>
<dbReference type="STRING" id="43775.SAMN04489760_13917"/>
<dbReference type="Pfam" id="PF09154">
    <property type="entry name" value="Alpha-amy_C_pro"/>
    <property type="match status" value="1"/>
</dbReference>
<dbReference type="GO" id="GO:0005975">
    <property type="term" value="P:carbohydrate metabolic process"/>
    <property type="evidence" value="ECO:0007669"/>
    <property type="project" value="InterPro"/>
</dbReference>
<feature type="domain" description="Glycosyl hydrolase family 13 catalytic" evidence="9">
    <location>
        <begin position="1"/>
        <end position="370"/>
    </location>
</feature>
<dbReference type="PANTHER" id="PTHR43447">
    <property type="entry name" value="ALPHA-AMYLASE"/>
    <property type="match status" value="1"/>
</dbReference>
<proteinExistence type="inferred from homology"/>
<feature type="binding site" evidence="8">
    <location>
        <position position="168"/>
    </location>
    <ligand>
        <name>Ca(2+)</name>
        <dbReference type="ChEBI" id="CHEBI:29108"/>
        <label>1</label>
    </ligand>
</feature>
<comment type="cofactor">
    <cofactor evidence="1">
        <name>Ca(2+)</name>
        <dbReference type="ChEBI" id="CHEBI:29108"/>
    </cofactor>
</comment>
<evidence type="ECO:0000256" key="6">
    <source>
        <dbReference type="ARBA" id="ARBA00023295"/>
    </source>
</evidence>
<evidence type="ECO:0000256" key="2">
    <source>
        <dbReference type="ARBA" id="ARBA00008061"/>
    </source>
</evidence>
<dbReference type="Gene3D" id="2.60.40.1180">
    <property type="entry name" value="Golgi alpha-mannosidase II"/>
    <property type="match status" value="1"/>
</dbReference>
<evidence type="ECO:0000256" key="8">
    <source>
        <dbReference type="PIRSR" id="PIRSR001021-2"/>
    </source>
</evidence>
<dbReference type="GO" id="GO:0004553">
    <property type="term" value="F:hydrolase activity, hydrolyzing O-glycosyl compounds"/>
    <property type="evidence" value="ECO:0007669"/>
    <property type="project" value="InterPro"/>
</dbReference>
<keyword evidence="5" id="KW-0119">Carbohydrate metabolism</keyword>
<dbReference type="Proteomes" id="UP000198744">
    <property type="component" value="Unassembled WGS sequence"/>
</dbReference>
<evidence type="ECO:0000256" key="7">
    <source>
        <dbReference type="PIRSR" id="PIRSR001021-1"/>
    </source>
</evidence>
<sequence length="436" mass="50280">MILFQAFYWDCPQVEGKEGAWWQHIQTKVPELAKIGVTGLWLPPSAKSSHIDSMGYAPYDYYDHGEFNQKGGVNTWFGSKAELRALIQNAHDNGMTVIADAVLNHCDIGDVKERNLLTDKEMMTKYTPESGKFSRDWTNFHPCEYSSKDAGAFYGDLEGYELPDLCHDNPYTYLEVIEYIRWLKDRQDGIGYDGFRYDAVKYFDSWIVQSIQEWQKCFGVVEYWDGNKAAVKDYLDYIRWSASAFDFPLFYALREMCNNPWYDLKMLWGSGINSEFPMHSVTFCDNHDTDRSQPIACDKLLAYAFILTHEGVPCIFWKDYYNYGLALPDTPHGIDRLCQVHRDYSGGGTVLLYSDSHLYIAQRPGYEKQRGLVVVINSDLYSWSGNWVQTKWPNTQFSCIAWSGRDLNQPLDQHSDGGGWTELYAAPRGYAVYVPQ</sequence>
<dbReference type="InterPro" id="IPR013776">
    <property type="entry name" value="A-amylase_thermo"/>
</dbReference>
<dbReference type="RefSeq" id="WP_175476618.1">
    <property type="nucleotide sequence ID" value="NZ_FOBS01000039.1"/>
</dbReference>
<evidence type="ECO:0000256" key="5">
    <source>
        <dbReference type="ARBA" id="ARBA00023277"/>
    </source>
</evidence>